<evidence type="ECO:0000313" key="3">
    <source>
        <dbReference type="Proteomes" id="UP000559987"/>
    </source>
</evidence>
<dbReference type="Proteomes" id="UP000559987">
    <property type="component" value="Unassembled WGS sequence"/>
</dbReference>
<dbReference type="PANTHER" id="PTHR40072:SF1">
    <property type="entry name" value="MOLYBDOPTERIN-GUANINE DINUCLEOTIDE BIOSYNTHESIS ADAPTER PROTEIN"/>
    <property type="match status" value="1"/>
</dbReference>
<dbReference type="NCBIfam" id="TIGR00176">
    <property type="entry name" value="mobB"/>
    <property type="match status" value="1"/>
</dbReference>
<dbReference type="InterPro" id="IPR052539">
    <property type="entry name" value="MGD_biosynthesis_adapter"/>
</dbReference>
<keyword evidence="3" id="KW-1185">Reference proteome</keyword>
<organism evidence="2 3">
    <name type="scientific">Simiduia aestuariiviva</name>
    <dbReference type="NCBI Taxonomy" id="1510459"/>
    <lineage>
        <taxon>Bacteria</taxon>
        <taxon>Pseudomonadati</taxon>
        <taxon>Pseudomonadota</taxon>
        <taxon>Gammaproteobacteria</taxon>
        <taxon>Cellvibrionales</taxon>
        <taxon>Cellvibrionaceae</taxon>
        <taxon>Simiduia</taxon>
    </lineage>
</organism>
<comment type="caution">
    <text evidence="2">The sequence shown here is derived from an EMBL/GenBank/DDBJ whole genome shotgun (WGS) entry which is preliminary data.</text>
</comment>
<dbReference type="Pfam" id="PF03205">
    <property type="entry name" value="MobB"/>
    <property type="match status" value="1"/>
</dbReference>
<dbReference type="RefSeq" id="WP_183910538.1">
    <property type="nucleotide sequence ID" value="NZ_JACHXZ010000003.1"/>
</dbReference>
<dbReference type="GO" id="GO:0006777">
    <property type="term" value="P:Mo-molybdopterin cofactor biosynthetic process"/>
    <property type="evidence" value="ECO:0007669"/>
    <property type="project" value="InterPro"/>
</dbReference>
<dbReference type="CDD" id="cd03116">
    <property type="entry name" value="MobB"/>
    <property type="match status" value="1"/>
</dbReference>
<evidence type="ECO:0000259" key="1">
    <source>
        <dbReference type="Pfam" id="PF03205"/>
    </source>
</evidence>
<protein>
    <submittedName>
        <fullName evidence="2">Molybdopterin-guanine dinucleotide biosynthesis protein MobB</fullName>
    </submittedName>
</protein>
<proteinExistence type="predicted"/>
<dbReference type="Gene3D" id="3.40.50.300">
    <property type="entry name" value="P-loop containing nucleotide triphosphate hydrolases"/>
    <property type="match status" value="1"/>
</dbReference>
<dbReference type="EMBL" id="JACHXZ010000003">
    <property type="protein sequence ID" value="MBB3169043.1"/>
    <property type="molecule type" value="Genomic_DNA"/>
</dbReference>
<sequence length="180" mass="19475">MKIIGITGWKNSGKTTLVTRLVAELCARGLRVSTVKHAHHNCDVDQPGRDSYQHREAGAHEVLLASGKRWALMRELRDEPEPELGDLLPHLAPVDIVVVEGFKLAQHPKIQVIRAANTLAPLPEQARNLVAIATDDPALVPADYGCEGPRLAIDDIGQVADFVLAHTGLAAPLTQGHPHD</sequence>
<gene>
    <name evidence="2" type="ORF">FHS30_002251</name>
</gene>
<feature type="domain" description="Molybdopterin-guanine dinucleotide biosynthesis protein B (MobB)" evidence="1">
    <location>
        <begin position="3"/>
        <end position="135"/>
    </location>
</feature>
<name>A0A839UMV2_9GAMM</name>
<dbReference type="SUPFAM" id="SSF52540">
    <property type="entry name" value="P-loop containing nucleoside triphosphate hydrolases"/>
    <property type="match status" value="1"/>
</dbReference>
<reference evidence="2 3" key="1">
    <citation type="submission" date="2020-08" db="EMBL/GenBank/DDBJ databases">
        <title>Genomic Encyclopedia of Type Strains, Phase III (KMG-III): the genomes of soil and plant-associated and newly described type strains.</title>
        <authorList>
            <person name="Whitman W."/>
        </authorList>
    </citation>
    <scope>NUCLEOTIDE SEQUENCE [LARGE SCALE GENOMIC DNA]</scope>
    <source>
        <strain evidence="2 3">CECT 8571</strain>
    </source>
</reference>
<dbReference type="InterPro" id="IPR004435">
    <property type="entry name" value="MobB_dom"/>
</dbReference>
<dbReference type="GO" id="GO:0005525">
    <property type="term" value="F:GTP binding"/>
    <property type="evidence" value="ECO:0007669"/>
    <property type="project" value="InterPro"/>
</dbReference>
<dbReference type="InterPro" id="IPR027417">
    <property type="entry name" value="P-loop_NTPase"/>
</dbReference>
<evidence type="ECO:0000313" key="2">
    <source>
        <dbReference type="EMBL" id="MBB3169043.1"/>
    </source>
</evidence>
<dbReference type="AlphaFoldDB" id="A0A839UMV2"/>
<accession>A0A839UMV2</accession>
<dbReference type="PANTHER" id="PTHR40072">
    <property type="entry name" value="MOLYBDOPTERIN-GUANINE DINUCLEOTIDE BIOSYNTHESIS ADAPTER PROTEIN-RELATED"/>
    <property type="match status" value="1"/>
</dbReference>